<evidence type="ECO:0000256" key="11">
    <source>
        <dbReference type="ARBA" id="ARBA00022723"/>
    </source>
</evidence>
<keyword evidence="10" id="KW-0949">S-adenosyl-L-methionine</keyword>
<dbReference type="CDD" id="cd01420">
    <property type="entry name" value="MoaC_PE"/>
    <property type="match status" value="1"/>
</dbReference>
<dbReference type="Pfam" id="PF01967">
    <property type="entry name" value="MoaC"/>
    <property type="match status" value="1"/>
</dbReference>
<gene>
    <name evidence="23" type="primary">Mocs1_1</name>
    <name evidence="23" type="ORF">Bhyg_06986</name>
</gene>
<accession>A0A9Q0S3E2</accession>
<evidence type="ECO:0000256" key="13">
    <source>
        <dbReference type="ARBA" id="ARBA00023004"/>
    </source>
</evidence>
<feature type="region of interest" description="Disordered" evidence="21">
    <location>
        <begin position="39"/>
        <end position="70"/>
    </location>
</feature>
<dbReference type="NCBIfam" id="TIGR00581">
    <property type="entry name" value="moaC"/>
    <property type="match status" value="1"/>
</dbReference>
<dbReference type="SMART" id="SM00729">
    <property type="entry name" value="Elp3"/>
    <property type="match status" value="1"/>
</dbReference>
<evidence type="ECO:0000256" key="8">
    <source>
        <dbReference type="ARBA" id="ARBA00015273"/>
    </source>
</evidence>
<dbReference type="Pfam" id="PF06463">
    <property type="entry name" value="Mob_synth_C"/>
    <property type="match status" value="1"/>
</dbReference>
<keyword evidence="24" id="KW-1185">Reference proteome</keyword>
<dbReference type="InterPro" id="IPR050105">
    <property type="entry name" value="MoCo_biosynth_MoaA/MoaC"/>
</dbReference>
<evidence type="ECO:0000256" key="2">
    <source>
        <dbReference type="ARBA" id="ARBA00001966"/>
    </source>
</evidence>
<keyword evidence="14" id="KW-0411">Iron-sulfur</keyword>
<proteinExistence type="inferred from homology"/>
<feature type="compositionally biased region" description="Polar residues" evidence="21">
    <location>
        <begin position="57"/>
        <end position="70"/>
    </location>
</feature>
<dbReference type="AlphaFoldDB" id="A0A9Q0S3E2"/>
<evidence type="ECO:0000256" key="17">
    <source>
        <dbReference type="ARBA" id="ARBA00023239"/>
    </source>
</evidence>
<dbReference type="GO" id="GO:0005525">
    <property type="term" value="F:GTP binding"/>
    <property type="evidence" value="ECO:0007669"/>
    <property type="project" value="UniProtKB-KW"/>
</dbReference>
<evidence type="ECO:0000256" key="1">
    <source>
        <dbReference type="ARBA" id="ARBA00001637"/>
    </source>
</evidence>
<dbReference type="Pfam" id="PF04055">
    <property type="entry name" value="Radical_SAM"/>
    <property type="match status" value="1"/>
</dbReference>
<dbReference type="Gene3D" id="3.30.70.640">
    <property type="entry name" value="Molybdopterin cofactor biosynthesis C (MoaC) domain"/>
    <property type="match status" value="1"/>
</dbReference>
<evidence type="ECO:0000256" key="10">
    <source>
        <dbReference type="ARBA" id="ARBA00022691"/>
    </source>
</evidence>
<dbReference type="GO" id="GO:0061799">
    <property type="term" value="F:cyclic pyranopterin monophosphate synthase activity"/>
    <property type="evidence" value="ECO:0007669"/>
    <property type="project" value="UniProtKB-EC"/>
</dbReference>
<dbReference type="GO" id="GO:0051539">
    <property type="term" value="F:4 iron, 4 sulfur cluster binding"/>
    <property type="evidence" value="ECO:0007669"/>
    <property type="project" value="UniProtKB-KW"/>
</dbReference>
<dbReference type="GO" id="GO:0046872">
    <property type="term" value="F:metal ion binding"/>
    <property type="evidence" value="ECO:0007669"/>
    <property type="project" value="UniProtKB-KW"/>
</dbReference>
<evidence type="ECO:0000256" key="4">
    <source>
        <dbReference type="ARBA" id="ARBA00008484"/>
    </source>
</evidence>
<dbReference type="CDD" id="cd21117">
    <property type="entry name" value="Twitch_MoaA"/>
    <property type="match status" value="1"/>
</dbReference>
<dbReference type="PANTHER" id="PTHR22960">
    <property type="entry name" value="MOLYBDOPTERIN COFACTOR SYNTHESIS PROTEIN A"/>
    <property type="match status" value="1"/>
</dbReference>
<comment type="subunit">
    <text evidence="20">Isoform MOCS1A and isoform MOCS1B probably form a heterooligomer.</text>
</comment>
<comment type="similarity">
    <text evidence="4">In the C-terminal section; belongs to the MoaC family.</text>
</comment>
<dbReference type="InterPro" id="IPR023045">
    <property type="entry name" value="MoaC"/>
</dbReference>
<evidence type="ECO:0000256" key="12">
    <source>
        <dbReference type="ARBA" id="ARBA00022741"/>
    </source>
</evidence>
<dbReference type="PANTHER" id="PTHR22960:SF0">
    <property type="entry name" value="MOLYBDENUM COFACTOR BIOSYNTHESIS PROTEIN 1"/>
    <property type="match status" value="1"/>
</dbReference>
<dbReference type="Gene3D" id="3.20.20.70">
    <property type="entry name" value="Aldolase class I"/>
    <property type="match status" value="1"/>
</dbReference>
<evidence type="ECO:0000256" key="20">
    <source>
        <dbReference type="ARBA" id="ARBA00063038"/>
    </source>
</evidence>
<comment type="cofactor">
    <cofactor evidence="2">
        <name>[4Fe-4S] cluster</name>
        <dbReference type="ChEBI" id="CHEBI:49883"/>
    </cofactor>
</comment>
<comment type="catalytic activity">
    <reaction evidence="18">
        <text>GTP + AH2 + S-adenosyl-L-methionine = (8S)-3',8-cyclo-7,8-dihydroguanosine 5'-triphosphate + 5'-deoxyadenosine + L-methionine + A + H(+)</text>
        <dbReference type="Rhea" id="RHEA:49576"/>
        <dbReference type="ChEBI" id="CHEBI:13193"/>
        <dbReference type="ChEBI" id="CHEBI:15378"/>
        <dbReference type="ChEBI" id="CHEBI:17319"/>
        <dbReference type="ChEBI" id="CHEBI:17499"/>
        <dbReference type="ChEBI" id="CHEBI:37565"/>
        <dbReference type="ChEBI" id="CHEBI:57844"/>
        <dbReference type="ChEBI" id="CHEBI:59789"/>
        <dbReference type="ChEBI" id="CHEBI:131766"/>
        <dbReference type="EC" id="4.1.99.22"/>
    </reaction>
</comment>
<dbReference type="HAMAP" id="MF_01225_B">
    <property type="entry name" value="MoaA_B"/>
    <property type="match status" value="1"/>
</dbReference>
<dbReference type="InterPro" id="IPR013483">
    <property type="entry name" value="MoaA"/>
</dbReference>
<sequence length="604" mass="66578">MMLVRAAIRLKSLSTSCGNVHPIKKLNISTGATVWSESKPNACEDGSRQGGLAHAKPSTNESKTKQLTSSPLTDTFGRYHTYLRISLTERCNLRCTYCMPSEGVPLTDKPKLLTNDEIYHLAKIFVQQGVKKIRLTGGEPTVRKDIVEIISNLKKLSEHGLQQIGITTNGLMLTRLLVPMHRAGLDAINISLDTLIAAKYEKITRRKGMERAIAGIDLAVQLGYKPKVNCVVMKGFNDNEICDFVEMTRHKPIDVRFIEYMPFSGNKWETEKMVSYRDMLSIIKNKFDNFVDLPNAPNDTSKAWAVPGFAGQVGFITSMTEHFCGSCNRLRITADGNLKVCLFGNTEVSLRDALRSNCSEDDLTALISAAVKRKKKQHAGTNNSGTSFFKNIPIMNTKHAVFSSNLPFPQMLSRTMSTSSKFTHVDKYGKAHMVDVSGKSITSRTAVARASVYVGRKIAELIHANSIAKGDVLSVSQIAGIMAAKRTSDIIPLCHNIPLSSVNVKTELDLENSTVNIQSIVQCEGKTGVEMEALLCCTTAALTVYDMCKALSQDIVIGDVMLLHKVGGRTTYNRLGDKIEEPIILKKYETKPIAPIETFVPSHI</sequence>
<dbReference type="NCBIfam" id="TIGR02666">
    <property type="entry name" value="moaA"/>
    <property type="match status" value="1"/>
</dbReference>
<dbReference type="InterPro" id="IPR007197">
    <property type="entry name" value="rSAM"/>
</dbReference>
<feature type="domain" description="Radical SAM core" evidence="22">
    <location>
        <begin position="75"/>
        <end position="289"/>
    </location>
</feature>
<evidence type="ECO:0000256" key="19">
    <source>
        <dbReference type="ARBA" id="ARBA00054222"/>
    </source>
</evidence>
<keyword evidence="11" id="KW-0479">Metal-binding</keyword>
<evidence type="ECO:0000256" key="6">
    <source>
        <dbReference type="ARBA" id="ARBA00012167"/>
    </source>
</evidence>
<protein>
    <recommendedName>
        <fullName evidence="8">Molybdenum cofactor biosynthesis protein 1</fullName>
        <ecNumber evidence="6">4.1.99.22</ecNumber>
        <ecNumber evidence="7">4.6.1.17</ecNumber>
    </recommendedName>
</protein>
<dbReference type="InterPro" id="IPR013785">
    <property type="entry name" value="Aldolase_TIM"/>
</dbReference>
<dbReference type="EC" id="4.6.1.17" evidence="7"/>
<dbReference type="SFLD" id="SFLDG01386">
    <property type="entry name" value="main_SPASM_domain-containing"/>
    <property type="match status" value="1"/>
</dbReference>
<dbReference type="PROSITE" id="PS51918">
    <property type="entry name" value="RADICAL_SAM"/>
    <property type="match status" value="1"/>
</dbReference>
<evidence type="ECO:0000256" key="7">
    <source>
        <dbReference type="ARBA" id="ARBA00012575"/>
    </source>
</evidence>
<evidence type="ECO:0000256" key="16">
    <source>
        <dbReference type="ARBA" id="ARBA00023150"/>
    </source>
</evidence>
<keyword evidence="9" id="KW-0004">4Fe-4S</keyword>
<dbReference type="InterPro" id="IPR047594">
    <property type="entry name" value="MoaC_bact/euk"/>
</dbReference>
<comment type="function">
    <text evidence="19">Isoform MOCS1A and isoform MOCS1B probably form a complex that catalyzes the conversion of 5'-GTP to cyclic pyranopterin monophosphate (cPMP). MOCS1A catalyzes the cyclization of GTP to (8S)-3',8-cyclo-7,8-dihydroguanosine 5'-triphosphate and MOCS1B catalyzes the subsequent conversion of (8S)-3',8-cyclo-7,8-dihydroguanosine 5'-triphosphate to cPMP.</text>
</comment>
<evidence type="ECO:0000256" key="14">
    <source>
        <dbReference type="ARBA" id="ARBA00023014"/>
    </source>
</evidence>
<dbReference type="OrthoDB" id="429626at2759"/>
<dbReference type="NCBIfam" id="NF006870">
    <property type="entry name" value="PRK09364.1"/>
    <property type="match status" value="1"/>
</dbReference>
<organism evidence="23 24">
    <name type="scientific">Pseudolycoriella hygida</name>
    <dbReference type="NCBI Taxonomy" id="35572"/>
    <lineage>
        <taxon>Eukaryota</taxon>
        <taxon>Metazoa</taxon>
        <taxon>Ecdysozoa</taxon>
        <taxon>Arthropoda</taxon>
        <taxon>Hexapoda</taxon>
        <taxon>Insecta</taxon>
        <taxon>Pterygota</taxon>
        <taxon>Neoptera</taxon>
        <taxon>Endopterygota</taxon>
        <taxon>Diptera</taxon>
        <taxon>Nematocera</taxon>
        <taxon>Sciaroidea</taxon>
        <taxon>Sciaridae</taxon>
        <taxon>Pseudolycoriella</taxon>
    </lineage>
</organism>
<dbReference type="SFLD" id="SFLDG01067">
    <property type="entry name" value="SPASM/twitch_domain_containing"/>
    <property type="match status" value="1"/>
</dbReference>
<dbReference type="InterPro" id="IPR006638">
    <property type="entry name" value="Elp3/MiaA/NifB-like_rSAM"/>
</dbReference>
<dbReference type="EC" id="4.1.99.22" evidence="6"/>
<evidence type="ECO:0000256" key="21">
    <source>
        <dbReference type="SAM" id="MobiDB-lite"/>
    </source>
</evidence>
<dbReference type="FunFam" id="3.20.20.70:FF:000117">
    <property type="entry name" value="molybdenum cofactor biosynthesis protein 1"/>
    <property type="match status" value="1"/>
</dbReference>
<dbReference type="InterPro" id="IPR040064">
    <property type="entry name" value="MoaA-like"/>
</dbReference>
<keyword evidence="16" id="KW-0501">Molybdenum cofactor biosynthesis</keyword>
<keyword evidence="15" id="KW-0342">GTP-binding</keyword>
<dbReference type="GO" id="GO:0061798">
    <property type="term" value="F:GTP 3',8'-cyclase activity"/>
    <property type="evidence" value="ECO:0007669"/>
    <property type="project" value="UniProtKB-EC"/>
</dbReference>
<dbReference type="EMBL" id="WJQU01000002">
    <property type="protein sequence ID" value="KAJ6642040.1"/>
    <property type="molecule type" value="Genomic_DNA"/>
</dbReference>
<evidence type="ECO:0000256" key="18">
    <source>
        <dbReference type="ARBA" id="ARBA00048697"/>
    </source>
</evidence>
<dbReference type="CDD" id="cd01335">
    <property type="entry name" value="Radical_SAM"/>
    <property type="match status" value="1"/>
</dbReference>
<dbReference type="SUPFAM" id="SSF55040">
    <property type="entry name" value="Molybdenum cofactor biosynthesis protein C, MoaC"/>
    <property type="match status" value="1"/>
</dbReference>
<dbReference type="HAMAP" id="MF_01224_B">
    <property type="entry name" value="MoaC_B"/>
    <property type="match status" value="1"/>
</dbReference>
<dbReference type="InterPro" id="IPR002820">
    <property type="entry name" value="Mopterin_CF_biosynth-C_dom"/>
</dbReference>
<dbReference type="InterPro" id="IPR058240">
    <property type="entry name" value="rSAM_sf"/>
</dbReference>
<evidence type="ECO:0000256" key="3">
    <source>
        <dbReference type="ARBA" id="ARBA00005046"/>
    </source>
</evidence>
<keyword evidence="17" id="KW-0456">Lyase</keyword>
<dbReference type="InterPro" id="IPR036522">
    <property type="entry name" value="MoaC_sf"/>
</dbReference>
<dbReference type="GO" id="GO:0006777">
    <property type="term" value="P:Mo-molybdopterin cofactor biosynthetic process"/>
    <property type="evidence" value="ECO:0007669"/>
    <property type="project" value="UniProtKB-KW"/>
</dbReference>
<evidence type="ECO:0000313" key="23">
    <source>
        <dbReference type="EMBL" id="KAJ6642040.1"/>
    </source>
</evidence>
<evidence type="ECO:0000256" key="15">
    <source>
        <dbReference type="ARBA" id="ARBA00023134"/>
    </source>
</evidence>
<keyword evidence="12" id="KW-0547">Nucleotide-binding</keyword>
<evidence type="ECO:0000259" key="22">
    <source>
        <dbReference type="PROSITE" id="PS51918"/>
    </source>
</evidence>
<dbReference type="NCBIfam" id="NF001199">
    <property type="entry name" value="PRK00164.2-1"/>
    <property type="match status" value="1"/>
</dbReference>
<dbReference type="SFLD" id="SFLDG01383">
    <property type="entry name" value="cyclic_pyranopterin_phosphate"/>
    <property type="match status" value="1"/>
</dbReference>
<dbReference type="Proteomes" id="UP001151699">
    <property type="component" value="Chromosome B"/>
</dbReference>
<dbReference type="InterPro" id="IPR010505">
    <property type="entry name" value="MoaA_twitch"/>
</dbReference>
<keyword evidence="13" id="KW-0408">Iron</keyword>
<dbReference type="InterPro" id="IPR000385">
    <property type="entry name" value="MoaA_NifB_PqqE_Fe-S-bd_CS"/>
</dbReference>
<dbReference type="SFLD" id="SFLDS00029">
    <property type="entry name" value="Radical_SAM"/>
    <property type="match status" value="1"/>
</dbReference>
<comment type="similarity">
    <text evidence="5">In the N-terminal section; belongs to the radical SAM superfamily. MoaA family.</text>
</comment>
<evidence type="ECO:0000256" key="9">
    <source>
        <dbReference type="ARBA" id="ARBA00022485"/>
    </source>
</evidence>
<dbReference type="SUPFAM" id="SSF102114">
    <property type="entry name" value="Radical SAM enzymes"/>
    <property type="match status" value="1"/>
</dbReference>
<evidence type="ECO:0000313" key="24">
    <source>
        <dbReference type="Proteomes" id="UP001151699"/>
    </source>
</evidence>
<name>A0A9Q0S3E2_9DIPT</name>
<dbReference type="PROSITE" id="PS01305">
    <property type="entry name" value="MOAA_NIFB_PQQE"/>
    <property type="match status" value="1"/>
</dbReference>
<reference evidence="23" key="1">
    <citation type="submission" date="2022-07" db="EMBL/GenBank/DDBJ databases">
        <authorList>
            <person name="Trinca V."/>
            <person name="Uliana J.V.C."/>
            <person name="Torres T.T."/>
            <person name="Ward R.J."/>
            <person name="Monesi N."/>
        </authorList>
    </citation>
    <scope>NUCLEOTIDE SEQUENCE</scope>
    <source>
        <strain evidence="23">HSMRA1968</strain>
        <tissue evidence="23">Whole embryos</tissue>
    </source>
</reference>
<comment type="pathway">
    <text evidence="3">Cofactor biosynthesis; molybdopterin biosynthesis.</text>
</comment>
<comment type="catalytic activity">
    <reaction evidence="1">
        <text>(8S)-3',8-cyclo-7,8-dihydroguanosine 5'-triphosphate = cyclic pyranopterin phosphate + diphosphate</text>
        <dbReference type="Rhea" id="RHEA:49580"/>
        <dbReference type="ChEBI" id="CHEBI:33019"/>
        <dbReference type="ChEBI" id="CHEBI:59648"/>
        <dbReference type="ChEBI" id="CHEBI:131766"/>
        <dbReference type="EC" id="4.6.1.17"/>
    </reaction>
</comment>
<evidence type="ECO:0000256" key="5">
    <source>
        <dbReference type="ARBA" id="ARBA00009862"/>
    </source>
</evidence>
<comment type="caution">
    <text evidence="23">The sequence shown here is derived from an EMBL/GenBank/DDBJ whole genome shotgun (WGS) entry which is preliminary data.</text>
</comment>